<keyword evidence="8" id="KW-1185">Reference proteome</keyword>
<comment type="caution">
    <text evidence="7">The sequence shown here is derived from an EMBL/GenBank/DDBJ whole genome shotgun (WGS) entry which is preliminary data.</text>
</comment>
<organism evidence="7 8">
    <name type="scientific">Chrysophaeum taylorii</name>
    <dbReference type="NCBI Taxonomy" id="2483200"/>
    <lineage>
        <taxon>Eukaryota</taxon>
        <taxon>Sar</taxon>
        <taxon>Stramenopiles</taxon>
        <taxon>Ochrophyta</taxon>
        <taxon>Pelagophyceae</taxon>
        <taxon>Pelagomonadales</taxon>
        <taxon>Pelagomonadaceae</taxon>
        <taxon>Chrysophaeum</taxon>
    </lineage>
</organism>
<name>A0AAD7UG75_9STRA</name>
<evidence type="ECO:0000256" key="2">
    <source>
        <dbReference type="ARBA" id="ARBA00022692"/>
    </source>
</evidence>
<feature type="transmembrane region" description="Helical" evidence="5">
    <location>
        <begin position="121"/>
        <end position="141"/>
    </location>
</feature>
<keyword evidence="4 5" id="KW-0472">Membrane</keyword>
<feature type="transmembrane region" description="Helical" evidence="5">
    <location>
        <begin position="188"/>
        <end position="211"/>
    </location>
</feature>
<protein>
    <recommendedName>
        <fullName evidence="6">DUF202 domain-containing protein</fullName>
    </recommendedName>
</protein>
<gene>
    <name evidence="7" type="ORF">CTAYLR_000361</name>
</gene>
<reference evidence="7" key="1">
    <citation type="submission" date="2023-01" db="EMBL/GenBank/DDBJ databases">
        <title>Metagenome sequencing of chrysophaentin producing Chrysophaeum taylorii.</title>
        <authorList>
            <person name="Davison J."/>
            <person name="Bewley C."/>
        </authorList>
    </citation>
    <scope>NUCLEOTIDE SEQUENCE</scope>
    <source>
        <strain evidence="7">NIES-1699</strain>
    </source>
</reference>
<keyword evidence="3 5" id="KW-1133">Transmembrane helix</keyword>
<comment type="subcellular location">
    <subcellularLocation>
        <location evidence="1">Endomembrane system</location>
        <topology evidence="1">Multi-pass membrane protein</topology>
    </subcellularLocation>
</comment>
<keyword evidence="2 5" id="KW-0812">Transmembrane</keyword>
<feature type="domain" description="DUF202" evidence="6">
    <location>
        <begin position="114"/>
        <end position="174"/>
    </location>
</feature>
<dbReference type="Proteomes" id="UP001230188">
    <property type="component" value="Unassembled WGS sequence"/>
</dbReference>
<dbReference type="InterPro" id="IPR003807">
    <property type="entry name" value="DUF202"/>
</dbReference>
<feature type="transmembrane region" description="Helical" evidence="5">
    <location>
        <begin position="147"/>
        <end position="167"/>
    </location>
</feature>
<evidence type="ECO:0000256" key="5">
    <source>
        <dbReference type="SAM" id="Phobius"/>
    </source>
</evidence>
<evidence type="ECO:0000313" key="8">
    <source>
        <dbReference type="Proteomes" id="UP001230188"/>
    </source>
</evidence>
<dbReference type="GO" id="GO:0012505">
    <property type="term" value="C:endomembrane system"/>
    <property type="evidence" value="ECO:0007669"/>
    <property type="project" value="UniProtKB-SubCell"/>
</dbReference>
<evidence type="ECO:0000313" key="7">
    <source>
        <dbReference type="EMBL" id="KAJ8605166.1"/>
    </source>
</evidence>
<evidence type="ECO:0000256" key="3">
    <source>
        <dbReference type="ARBA" id="ARBA00022989"/>
    </source>
</evidence>
<dbReference type="Pfam" id="PF02656">
    <property type="entry name" value="DUF202"/>
    <property type="match status" value="1"/>
</dbReference>
<accession>A0AAD7UG75</accession>
<evidence type="ECO:0000256" key="4">
    <source>
        <dbReference type="ARBA" id="ARBA00023136"/>
    </source>
</evidence>
<evidence type="ECO:0000256" key="1">
    <source>
        <dbReference type="ARBA" id="ARBA00004127"/>
    </source>
</evidence>
<evidence type="ECO:0000259" key="6">
    <source>
        <dbReference type="Pfam" id="PF02656"/>
    </source>
</evidence>
<proteinExistence type="predicted"/>
<dbReference type="EMBL" id="JAQMWT010000317">
    <property type="protein sequence ID" value="KAJ8605166.1"/>
    <property type="molecule type" value="Genomic_DNA"/>
</dbReference>
<dbReference type="AlphaFoldDB" id="A0AAD7UG75"/>
<sequence>MTPTTILVRRYDESYGFEKVRWWGAISAPAVRRTVRGALRVDDEENEIELVDEESGKLVSFEALAEIRDGAMVTARRVPWWRRAAATPLDEHGGDLTDPEFQRAVLKYERVLSHLASERTLLAWLRAALTMLAQGISIWRIKGTSHFLGATAFVYLVLVSVTVAASIERWKRAKRILMLKHVNLFDETAVRLQAALVFFVILTAALTFFAIGADDTVFADFKPSNLFD</sequence>